<reference evidence="2 3" key="1">
    <citation type="submission" date="2021-06" db="EMBL/GenBank/DDBJ databases">
        <authorList>
            <person name="Palmer J.M."/>
        </authorList>
    </citation>
    <scope>NUCLEOTIDE SEQUENCE [LARGE SCALE GENOMIC DNA]</scope>
    <source>
        <strain evidence="2 3">MEX-2019</strain>
        <tissue evidence="2">Muscle</tissue>
    </source>
</reference>
<feature type="region of interest" description="Disordered" evidence="1">
    <location>
        <begin position="79"/>
        <end position="122"/>
    </location>
</feature>
<feature type="compositionally biased region" description="Polar residues" evidence="1">
    <location>
        <begin position="108"/>
        <end position="122"/>
    </location>
</feature>
<dbReference type="EMBL" id="JAHHUM010000658">
    <property type="protein sequence ID" value="KAK5617882.1"/>
    <property type="molecule type" value="Genomic_DNA"/>
</dbReference>
<organism evidence="2 3">
    <name type="scientific">Crenichthys baileyi</name>
    <name type="common">White River springfish</name>
    <dbReference type="NCBI Taxonomy" id="28760"/>
    <lineage>
        <taxon>Eukaryota</taxon>
        <taxon>Metazoa</taxon>
        <taxon>Chordata</taxon>
        <taxon>Craniata</taxon>
        <taxon>Vertebrata</taxon>
        <taxon>Euteleostomi</taxon>
        <taxon>Actinopterygii</taxon>
        <taxon>Neopterygii</taxon>
        <taxon>Teleostei</taxon>
        <taxon>Neoteleostei</taxon>
        <taxon>Acanthomorphata</taxon>
        <taxon>Ovalentaria</taxon>
        <taxon>Atherinomorphae</taxon>
        <taxon>Cyprinodontiformes</taxon>
        <taxon>Goodeidae</taxon>
        <taxon>Crenichthys</taxon>
    </lineage>
</organism>
<accession>A0AAV9SAL5</accession>
<evidence type="ECO:0000256" key="1">
    <source>
        <dbReference type="SAM" id="MobiDB-lite"/>
    </source>
</evidence>
<proteinExistence type="predicted"/>
<dbReference type="Proteomes" id="UP001311232">
    <property type="component" value="Unassembled WGS sequence"/>
</dbReference>
<protein>
    <submittedName>
        <fullName evidence="2">Uncharacterized protein</fullName>
    </submittedName>
</protein>
<sequence>MVSLILILTGNVSGMQDFSVTEEERRREWREYGHGLCPSGVEMEEESNEAAEGGGLGIELEDEQDAQRYTQRWAWSQRTVQKPTCSNQTSINPTTQVMVRPPVENLDKSNQNKTTRAQTLDS</sequence>
<keyword evidence="3" id="KW-1185">Reference proteome</keyword>
<evidence type="ECO:0000313" key="3">
    <source>
        <dbReference type="Proteomes" id="UP001311232"/>
    </source>
</evidence>
<feature type="compositionally biased region" description="Polar residues" evidence="1">
    <location>
        <begin position="79"/>
        <end position="97"/>
    </location>
</feature>
<evidence type="ECO:0000313" key="2">
    <source>
        <dbReference type="EMBL" id="KAK5617882.1"/>
    </source>
</evidence>
<comment type="caution">
    <text evidence="2">The sequence shown here is derived from an EMBL/GenBank/DDBJ whole genome shotgun (WGS) entry which is preliminary data.</text>
</comment>
<gene>
    <name evidence="2" type="ORF">CRENBAI_025331</name>
</gene>
<dbReference type="AlphaFoldDB" id="A0AAV9SAL5"/>
<name>A0AAV9SAL5_9TELE</name>
<feature type="region of interest" description="Disordered" evidence="1">
    <location>
        <begin position="37"/>
        <end position="56"/>
    </location>
</feature>